<name>A0A158QB98_ENTVE</name>
<dbReference type="EMBL" id="UXUI01009310">
    <property type="protein sequence ID" value="VDD93444.1"/>
    <property type="molecule type" value="Genomic_DNA"/>
</dbReference>
<dbReference type="SMART" id="SM00593">
    <property type="entry name" value="RUN"/>
    <property type="match status" value="1"/>
</dbReference>
<protein>
    <submittedName>
        <fullName evidence="5">RUN domain-containing protein</fullName>
    </submittedName>
</protein>
<dbReference type="CDD" id="cd17683">
    <property type="entry name" value="RUN_RUNDC1"/>
    <property type="match status" value="1"/>
</dbReference>
<dbReference type="InterPro" id="IPR004012">
    <property type="entry name" value="Run_dom"/>
</dbReference>
<organism evidence="5">
    <name type="scientific">Enterobius vermicularis</name>
    <name type="common">Human pinworm</name>
    <dbReference type="NCBI Taxonomy" id="51028"/>
    <lineage>
        <taxon>Eukaryota</taxon>
        <taxon>Metazoa</taxon>
        <taxon>Ecdysozoa</taxon>
        <taxon>Nematoda</taxon>
        <taxon>Chromadorea</taxon>
        <taxon>Rhabditida</taxon>
        <taxon>Spirurina</taxon>
        <taxon>Oxyuridomorpha</taxon>
        <taxon>Oxyuroidea</taxon>
        <taxon>Oxyuridae</taxon>
        <taxon>Enterobius</taxon>
    </lineage>
</organism>
<evidence type="ECO:0000313" key="4">
    <source>
        <dbReference type="Proteomes" id="UP000274131"/>
    </source>
</evidence>
<dbReference type="Pfam" id="PF26030">
    <property type="entry name" value="RUNDC1"/>
    <property type="match status" value="1"/>
</dbReference>
<proteinExistence type="predicted"/>
<dbReference type="Gene3D" id="1.20.58.900">
    <property type="match status" value="1"/>
</dbReference>
<dbReference type="InterPro" id="IPR047343">
    <property type="entry name" value="RUSC1_2"/>
</dbReference>
<gene>
    <name evidence="3" type="ORF">EVEC_LOCUS8195</name>
</gene>
<keyword evidence="1" id="KW-0175">Coiled coil</keyword>
<dbReference type="PANTHER" id="PTHR15591">
    <property type="entry name" value="RUN AND SH3 DOMAIN CONTAINING"/>
    <property type="match status" value="1"/>
</dbReference>
<dbReference type="AlphaFoldDB" id="A0A158QB98"/>
<dbReference type="Proteomes" id="UP000274131">
    <property type="component" value="Unassembled WGS sequence"/>
</dbReference>
<accession>A0A158QB98</accession>
<dbReference type="PANTHER" id="PTHR15591:SF19">
    <property type="entry name" value="RUN DOMAIN-CONTAINING PROTEIN 1 ISOFORM X1"/>
    <property type="match status" value="1"/>
</dbReference>
<dbReference type="STRING" id="51028.A0A158QB98"/>
<dbReference type="Pfam" id="PF02759">
    <property type="entry name" value="RUN"/>
    <property type="match status" value="1"/>
</dbReference>
<feature type="domain" description="RUN" evidence="2">
    <location>
        <begin position="371"/>
        <end position="572"/>
    </location>
</feature>
<dbReference type="OrthoDB" id="10068328at2759"/>
<feature type="coiled-coil region" evidence="1">
    <location>
        <begin position="135"/>
        <end position="162"/>
    </location>
</feature>
<dbReference type="SUPFAM" id="SSF140741">
    <property type="entry name" value="RUN domain-like"/>
    <property type="match status" value="1"/>
</dbReference>
<dbReference type="InterPro" id="IPR058732">
    <property type="entry name" value="RUNDC1_M"/>
</dbReference>
<dbReference type="InterPro" id="IPR037213">
    <property type="entry name" value="Run_dom_sf"/>
</dbReference>
<sequence length="583" mass="67104">MMQEEDESIIGTVEKLQEFTVTEGFDSGISADDLNGGVQTTLLDQEPDTFSCSSVKERNRLQELEEEQEHLCNSLIALTTHFAQVQFRLKQISQAEGDLKERLLKELEEFAFKGCADLSEIKRQRLLSEETGELEENISRQKERQLALLSQLKEQLEDLEKFAYETGEGGLPSSQVIAKQKAVIDKLHERMQLNLEFDKMSQSELQKEVDEAIKQLTVPMREKDQLLEQLQTQIRDLERYVNYLQGESEGKVVTAIASKPFVRPKSNPFLKFTGCSSRRFERNELKNTIIGHHYGDVLARFKVAVDATINVMEKHFILSVDGRPSWTRTEEEVVILFLSTAAKDFRIFLFDQILIVTRQLSAKECDKNDEEVVIVVRKELCSSLRALLEHGMNAAITEPSSSFIPFGCFSTKSRMRRFSRYIVVRFFLLICSLASLRPLKHIWDVIMYYYDTKNEYELGDISVRKLSQSFQLDNVGGHTVTSKQILLSTVESILTTHKRLKRSADAMWKAFVCAALNEKKLAAWIRIIFRNRKIVESCYSSWAYVARTGFEDCSVMLDTFRKFSPDLPVDLAVRPFYQMKDAF</sequence>
<evidence type="ECO:0000259" key="2">
    <source>
        <dbReference type="PROSITE" id="PS50826"/>
    </source>
</evidence>
<dbReference type="WBParaSite" id="EVEC_0000871101-mRNA-1">
    <property type="protein sequence ID" value="EVEC_0000871101-mRNA-1"/>
    <property type="gene ID" value="EVEC_0000871101"/>
</dbReference>
<evidence type="ECO:0000256" key="1">
    <source>
        <dbReference type="SAM" id="Coils"/>
    </source>
</evidence>
<keyword evidence="4" id="KW-1185">Reference proteome</keyword>
<reference evidence="5" key="1">
    <citation type="submission" date="2016-04" db="UniProtKB">
        <authorList>
            <consortium name="WormBaseParasite"/>
        </authorList>
    </citation>
    <scope>IDENTIFICATION</scope>
</reference>
<reference evidence="3 4" key="2">
    <citation type="submission" date="2018-10" db="EMBL/GenBank/DDBJ databases">
        <authorList>
            <consortium name="Pathogen Informatics"/>
        </authorList>
    </citation>
    <scope>NUCLEOTIDE SEQUENCE [LARGE SCALE GENOMIC DNA]</scope>
</reference>
<dbReference type="PROSITE" id="PS50826">
    <property type="entry name" value="RUN"/>
    <property type="match status" value="1"/>
</dbReference>
<feature type="coiled-coil region" evidence="1">
    <location>
        <begin position="220"/>
        <end position="247"/>
    </location>
</feature>
<evidence type="ECO:0000313" key="3">
    <source>
        <dbReference type="EMBL" id="VDD93444.1"/>
    </source>
</evidence>
<evidence type="ECO:0000313" key="5">
    <source>
        <dbReference type="WBParaSite" id="EVEC_0000871101-mRNA-1"/>
    </source>
</evidence>